<gene>
    <name evidence="1" type="ORF">DFR31_0531</name>
</gene>
<dbReference type="OrthoDB" id="9803927at2"/>
<accession>A0A498C4G0</accession>
<dbReference type="RefSeq" id="WP_121441102.1">
    <property type="nucleotide sequence ID" value="NZ_RCDA01000001.1"/>
</dbReference>
<evidence type="ECO:0008006" key="3">
    <source>
        <dbReference type="Google" id="ProtNLM"/>
    </source>
</evidence>
<dbReference type="Proteomes" id="UP000275461">
    <property type="component" value="Unassembled WGS sequence"/>
</dbReference>
<dbReference type="EMBL" id="RCDA01000001">
    <property type="protein sequence ID" value="RLK50625.1"/>
    <property type="molecule type" value="Genomic_DNA"/>
</dbReference>
<sequence length="263" mass="28860">MERLPGGLVVAGERRRDFRFKPVDGALEMALLEAARTAMTTPAAVTEVLSSALAELAGGPASYERVRRLCVADRQYLIRALAVHFGERHAWMSARCAGCGEAFDFQLDLVRLPTDPAGPTFPEVAVDWQGQTWRFRVPDGGDQEALAGAGDVDALLQRCLLAPDGADVATLGEAGHEAVDQAMDEVSPGVVSEAQARCPHCDHENRVVLNPYSLLARTPDSLLAQVHILATHYHWSEREILDLPRERREAYLRLIDRARGMTQ</sequence>
<evidence type="ECO:0000313" key="1">
    <source>
        <dbReference type="EMBL" id="RLK50625.1"/>
    </source>
</evidence>
<dbReference type="AlphaFoldDB" id="A0A498C4G0"/>
<name>A0A498C4G0_9GAMM</name>
<evidence type="ECO:0000313" key="2">
    <source>
        <dbReference type="Proteomes" id="UP000275461"/>
    </source>
</evidence>
<reference evidence="1 2" key="1">
    <citation type="submission" date="2018-10" db="EMBL/GenBank/DDBJ databases">
        <title>Genomic Encyclopedia of Type Strains, Phase IV (KMG-IV): sequencing the most valuable type-strain genomes for metagenomic binning, comparative biology and taxonomic classification.</title>
        <authorList>
            <person name="Goeker M."/>
        </authorList>
    </citation>
    <scope>NUCLEOTIDE SEQUENCE [LARGE SCALE GENOMIC DNA]</scope>
    <source>
        <strain evidence="1 2">DSM 12769</strain>
    </source>
</reference>
<comment type="caution">
    <text evidence="1">The sequence shown here is derived from an EMBL/GenBank/DDBJ whole genome shotgun (WGS) entry which is preliminary data.</text>
</comment>
<organism evidence="1 2">
    <name type="scientific">Alkalispirillum mobile</name>
    <dbReference type="NCBI Taxonomy" id="85925"/>
    <lineage>
        <taxon>Bacteria</taxon>
        <taxon>Pseudomonadati</taxon>
        <taxon>Pseudomonadota</taxon>
        <taxon>Gammaproteobacteria</taxon>
        <taxon>Chromatiales</taxon>
        <taxon>Ectothiorhodospiraceae</taxon>
        <taxon>Alkalispirillum</taxon>
    </lineage>
</organism>
<keyword evidence="2" id="KW-1185">Reference proteome</keyword>
<protein>
    <recommendedName>
        <fullName evidence="3">T4 bacteriophage base plate protein</fullName>
    </recommendedName>
</protein>
<proteinExistence type="predicted"/>